<dbReference type="InterPro" id="IPR014861">
    <property type="entry name" value="CNP1-like_dom"/>
</dbReference>
<accession>A0A1F6TG84</accession>
<organism evidence="2 3">
    <name type="scientific">Candidatus Muproteobacteria bacterium RBG_16_65_31</name>
    <dbReference type="NCBI Taxonomy" id="1817759"/>
    <lineage>
        <taxon>Bacteria</taxon>
        <taxon>Pseudomonadati</taxon>
        <taxon>Pseudomonadota</taxon>
        <taxon>Candidatus Muproteobacteria</taxon>
    </lineage>
</organism>
<dbReference type="AlphaFoldDB" id="A0A1F6TG84"/>
<dbReference type="EMBL" id="MFST01000085">
    <property type="protein sequence ID" value="OGI44099.1"/>
    <property type="molecule type" value="Genomic_DNA"/>
</dbReference>
<evidence type="ECO:0000259" key="1">
    <source>
        <dbReference type="Pfam" id="PF08750"/>
    </source>
</evidence>
<gene>
    <name evidence="2" type="ORF">A2V92_06575</name>
</gene>
<dbReference type="Proteomes" id="UP000179344">
    <property type="component" value="Unassembled WGS sequence"/>
</dbReference>
<name>A0A1F6TG84_9PROT</name>
<feature type="domain" description="CNP1-like uncharacterised" evidence="1">
    <location>
        <begin position="44"/>
        <end position="175"/>
    </location>
</feature>
<proteinExistence type="predicted"/>
<evidence type="ECO:0000313" key="2">
    <source>
        <dbReference type="EMBL" id="OGI44099.1"/>
    </source>
</evidence>
<reference evidence="2 3" key="1">
    <citation type="journal article" date="2016" name="Nat. Commun.">
        <title>Thousands of microbial genomes shed light on interconnected biogeochemical processes in an aquifer system.</title>
        <authorList>
            <person name="Anantharaman K."/>
            <person name="Brown C.T."/>
            <person name="Hug L.A."/>
            <person name="Sharon I."/>
            <person name="Castelle C.J."/>
            <person name="Probst A.J."/>
            <person name="Thomas B.C."/>
            <person name="Singh A."/>
            <person name="Wilkins M.J."/>
            <person name="Karaoz U."/>
            <person name="Brodie E.L."/>
            <person name="Williams K.H."/>
            <person name="Hubbard S.S."/>
            <person name="Banfield J.F."/>
        </authorList>
    </citation>
    <scope>NUCLEOTIDE SEQUENCE [LARGE SCALE GENOMIC DNA]</scope>
</reference>
<evidence type="ECO:0000313" key="3">
    <source>
        <dbReference type="Proteomes" id="UP000179344"/>
    </source>
</evidence>
<dbReference type="Pfam" id="PF08750">
    <property type="entry name" value="CNP1"/>
    <property type="match status" value="1"/>
</dbReference>
<protein>
    <recommendedName>
        <fullName evidence="1">CNP1-like uncharacterized domain-containing protein</fullName>
    </recommendedName>
</protein>
<sequence length="178" mass="20292">MKFQRALPLLVLIAGMGSTDSVLGQRDPMEKWPEGPGFDPSRVEQWKESAVAIPPYPEERHLLAVPLPPSDTLKLHIDENSVSRAADRVARLTLVVETPSGARNVFYDGIRCETREYKTYAVGTSDRSLVAVNDPRWREIPRNEKNAFRYHLYRHYVCDGNSSARAPRELVEAIKYQR</sequence>
<comment type="caution">
    <text evidence="2">The sequence shown here is derived from an EMBL/GenBank/DDBJ whole genome shotgun (WGS) entry which is preliminary data.</text>
</comment>